<dbReference type="GO" id="GO:0004803">
    <property type="term" value="F:transposase activity"/>
    <property type="evidence" value="ECO:0007669"/>
    <property type="project" value="InterPro"/>
</dbReference>
<protein>
    <recommendedName>
        <fullName evidence="2">Transposase</fullName>
    </recommendedName>
</protein>
<dbReference type="NCBIfam" id="NF047593">
    <property type="entry name" value="IS66_ISAeme5_TnpA"/>
    <property type="match status" value="1"/>
</dbReference>
<evidence type="ECO:0008006" key="2">
    <source>
        <dbReference type="Google" id="ProtNLM"/>
    </source>
</evidence>
<sequence length="117" mass="13050">MSRKQKESKNDQQQFWQMVFEIWQDSGMAVSKFCKAEGLSEGSFYNWRKKLAKANAPGADKQTVLRPSAFIEVAMPKNNPAALELVLSSGNILRISSAADSKTLINVLSALREVRLC</sequence>
<name>A0A0F9GJM5_9ZZZZ</name>
<dbReference type="EMBL" id="LAZR01017776">
    <property type="protein sequence ID" value="KKL99014.1"/>
    <property type="molecule type" value="Genomic_DNA"/>
</dbReference>
<proteinExistence type="predicted"/>
<accession>A0A0F9GJM5</accession>
<organism evidence="1">
    <name type="scientific">marine sediment metagenome</name>
    <dbReference type="NCBI Taxonomy" id="412755"/>
    <lineage>
        <taxon>unclassified sequences</taxon>
        <taxon>metagenomes</taxon>
        <taxon>ecological metagenomes</taxon>
    </lineage>
</organism>
<dbReference type="Pfam" id="PF01527">
    <property type="entry name" value="HTH_Tnp_1"/>
    <property type="match status" value="1"/>
</dbReference>
<gene>
    <name evidence="1" type="ORF">LCGC14_1818640</name>
</gene>
<reference evidence="1" key="1">
    <citation type="journal article" date="2015" name="Nature">
        <title>Complex archaea that bridge the gap between prokaryotes and eukaryotes.</title>
        <authorList>
            <person name="Spang A."/>
            <person name="Saw J.H."/>
            <person name="Jorgensen S.L."/>
            <person name="Zaremba-Niedzwiedzka K."/>
            <person name="Martijn J."/>
            <person name="Lind A.E."/>
            <person name="van Eijk R."/>
            <person name="Schleper C."/>
            <person name="Guy L."/>
            <person name="Ettema T.J."/>
        </authorList>
    </citation>
    <scope>NUCLEOTIDE SEQUENCE</scope>
</reference>
<dbReference type="InterPro" id="IPR002514">
    <property type="entry name" value="Transposase_8"/>
</dbReference>
<dbReference type="GO" id="GO:0003677">
    <property type="term" value="F:DNA binding"/>
    <property type="evidence" value="ECO:0007669"/>
    <property type="project" value="InterPro"/>
</dbReference>
<comment type="caution">
    <text evidence="1">The sequence shown here is derived from an EMBL/GenBank/DDBJ whole genome shotgun (WGS) entry which is preliminary data.</text>
</comment>
<dbReference type="AlphaFoldDB" id="A0A0F9GJM5"/>
<dbReference type="GO" id="GO:0006313">
    <property type="term" value="P:DNA transposition"/>
    <property type="evidence" value="ECO:0007669"/>
    <property type="project" value="InterPro"/>
</dbReference>
<evidence type="ECO:0000313" key="1">
    <source>
        <dbReference type="EMBL" id="KKL99014.1"/>
    </source>
</evidence>